<reference evidence="2" key="1">
    <citation type="journal article" date="2022" name="Int. J. Syst. Evol. Microbiol.">
        <title>Pseudomonas aegrilactucae sp. nov. and Pseudomonas morbosilactucae sp. nov., pathogens causing bacterial rot of lettuce in Japan.</title>
        <authorList>
            <person name="Sawada H."/>
            <person name="Fujikawa T."/>
            <person name="Satou M."/>
        </authorList>
    </citation>
    <scope>NUCLEOTIDE SEQUENCE</scope>
    <source>
        <strain evidence="2">0166_1</strain>
    </source>
</reference>
<dbReference type="CDD" id="cd10938">
    <property type="entry name" value="CE4_HpPgdA_like"/>
    <property type="match status" value="1"/>
</dbReference>
<evidence type="ECO:0000313" key="3">
    <source>
        <dbReference type="Proteomes" id="UP001162834"/>
    </source>
</evidence>
<dbReference type="Pfam" id="PF01522">
    <property type="entry name" value="Polysacc_deac_1"/>
    <property type="match status" value="1"/>
</dbReference>
<gene>
    <name evidence="2" type="primary">pgdA_3</name>
    <name evidence="2" type="ORF">DSM104329_03628</name>
</gene>
<sequence>MIANPVPWPNGARVAVSFTWDEDADSILHLMHPETGHRKVDTQTFLRYGPDVAVPRLVEMARRQEIKMTFFMPGWSIETYPHAAELVVANGHELAHHGYIHEMPNEQSPEEEEHWLVRGMEIIEGVTGQVPRGYRAPWFKYSNVTTDLLVKHGFLYDASLMGDDIPYVMRAQGGEVIELPSHWGMDDYPHYAHVPDYEYMMPPKSGEDAMRVFREEFDAMWEHRGLWVTIWHPFNSGRLARAMEVEKLIEYMKDRGDVWFATTLEIAEHVRKCIDDGSWTPRVDDMPYYAGPVQPRMEVS</sequence>
<dbReference type="GO" id="GO:0005975">
    <property type="term" value="P:carbohydrate metabolic process"/>
    <property type="evidence" value="ECO:0007669"/>
    <property type="project" value="InterPro"/>
</dbReference>
<dbReference type="EMBL" id="CP087164">
    <property type="protein sequence ID" value="UGS37213.1"/>
    <property type="molecule type" value="Genomic_DNA"/>
</dbReference>
<dbReference type="Gene3D" id="3.20.20.370">
    <property type="entry name" value="Glycoside hydrolase/deacetylase"/>
    <property type="match status" value="1"/>
</dbReference>
<dbReference type="AlphaFoldDB" id="A0A9E7C290"/>
<dbReference type="KEGG" id="sbae:DSM104329_03628"/>
<dbReference type="InterPro" id="IPR037950">
    <property type="entry name" value="PgdA-like"/>
</dbReference>
<evidence type="ECO:0000313" key="2">
    <source>
        <dbReference type="EMBL" id="UGS37213.1"/>
    </source>
</evidence>
<name>A0A9E7C290_9ACTN</name>
<proteinExistence type="predicted"/>
<evidence type="ECO:0000259" key="1">
    <source>
        <dbReference type="PROSITE" id="PS51677"/>
    </source>
</evidence>
<dbReference type="EC" id="3.5.1.-" evidence="2"/>
<dbReference type="RefSeq" id="WP_259311268.1">
    <property type="nucleotide sequence ID" value="NZ_CP087164.1"/>
</dbReference>
<dbReference type="GO" id="GO:0016810">
    <property type="term" value="F:hydrolase activity, acting on carbon-nitrogen (but not peptide) bonds"/>
    <property type="evidence" value="ECO:0007669"/>
    <property type="project" value="InterPro"/>
</dbReference>
<accession>A0A9E7C290</accession>
<dbReference type="PROSITE" id="PS51677">
    <property type="entry name" value="NODB"/>
    <property type="match status" value="1"/>
</dbReference>
<feature type="domain" description="NodB homology" evidence="1">
    <location>
        <begin position="39"/>
        <end position="261"/>
    </location>
</feature>
<keyword evidence="3" id="KW-1185">Reference proteome</keyword>
<dbReference type="InterPro" id="IPR011330">
    <property type="entry name" value="Glyco_hydro/deAcase_b/a-brl"/>
</dbReference>
<dbReference type="PANTHER" id="PTHR47561:SF1">
    <property type="entry name" value="POLYSACCHARIDE DEACETYLASE FAMILY PROTEIN (AFU_ORTHOLOGUE AFUA_6G05030)"/>
    <property type="match status" value="1"/>
</dbReference>
<protein>
    <submittedName>
        <fullName evidence="2">Peptidoglycan deacetylase</fullName>
        <ecNumber evidence="2">3.5.1.-</ecNumber>
    </submittedName>
</protein>
<organism evidence="2 3">
    <name type="scientific">Capillimicrobium parvum</name>
    <dbReference type="NCBI Taxonomy" id="2884022"/>
    <lineage>
        <taxon>Bacteria</taxon>
        <taxon>Bacillati</taxon>
        <taxon>Actinomycetota</taxon>
        <taxon>Thermoleophilia</taxon>
        <taxon>Solirubrobacterales</taxon>
        <taxon>Capillimicrobiaceae</taxon>
        <taxon>Capillimicrobium</taxon>
    </lineage>
</organism>
<dbReference type="InterPro" id="IPR002509">
    <property type="entry name" value="NODB_dom"/>
</dbReference>
<dbReference type="Proteomes" id="UP001162834">
    <property type="component" value="Chromosome"/>
</dbReference>
<dbReference type="SUPFAM" id="SSF88713">
    <property type="entry name" value="Glycoside hydrolase/deacetylase"/>
    <property type="match status" value="1"/>
</dbReference>
<dbReference type="PANTHER" id="PTHR47561">
    <property type="entry name" value="POLYSACCHARIDE DEACETYLASE FAMILY PROTEIN (AFU_ORTHOLOGUE AFUA_6G05030)"/>
    <property type="match status" value="1"/>
</dbReference>
<keyword evidence="2" id="KW-0378">Hydrolase</keyword>